<keyword evidence="2" id="KW-1185">Reference proteome</keyword>
<dbReference type="Gene3D" id="3.30.420.10">
    <property type="entry name" value="Ribonuclease H-like superfamily/Ribonuclease H"/>
    <property type="match status" value="1"/>
</dbReference>
<evidence type="ECO:0000313" key="1">
    <source>
        <dbReference type="EMBL" id="UYV73126.1"/>
    </source>
</evidence>
<dbReference type="EMBL" id="CP092872">
    <property type="protein sequence ID" value="UYV73126.1"/>
    <property type="molecule type" value="Genomic_DNA"/>
</dbReference>
<dbReference type="InterPro" id="IPR036397">
    <property type="entry name" value="RNaseH_sf"/>
</dbReference>
<gene>
    <name evidence="1" type="ORF">LAZ67_10001898</name>
</gene>
<name>A0ABY6KYF4_9ARAC</name>
<reference evidence="1 2" key="1">
    <citation type="submission" date="2022-01" db="EMBL/GenBank/DDBJ databases">
        <title>A chromosomal length assembly of Cordylochernes scorpioides.</title>
        <authorList>
            <person name="Zeh D."/>
            <person name="Zeh J."/>
        </authorList>
    </citation>
    <scope>NUCLEOTIDE SEQUENCE [LARGE SCALE GENOMIC DNA]</scope>
    <source>
        <strain evidence="1">IN4F17</strain>
        <tissue evidence="1">Whole Body</tissue>
    </source>
</reference>
<accession>A0ABY6KYF4</accession>
<proteinExistence type="predicted"/>
<protein>
    <submittedName>
        <fullName evidence="1">Uncharacterized protein</fullName>
    </submittedName>
</protein>
<organism evidence="1 2">
    <name type="scientific">Cordylochernes scorpioides</name>
    <dbReference type="NCBI Taxonomy" id="51811"/>
    <lineage>
        <taxon>Eukaryota</taxon>
        <taxon>Metazoa</taxon>
        <taxon>Ecdysozoa</taxon>
        <taxon>Arthropoda</taxon>
        <taxon>Chelicerata</taxon>
        <taxon>Arachnida</taxon>
        <taxon>Pseudoscorpiones</taxon>
        <taxon>Cheliferoidea</taxon>
        <taxon>Chernetidae</taxon>
        <taxon>Cordylochernes</taxon>
    </lineage>
</organism>
<sequence length="123" mass="14045">MRGTTFDDEEDFKTWLNNFFDTRPGEFWRNGIHKLVERWKKVVGCQALGIILSDELSSNAVCRIASCSESGEAIQIFKILKRRTLWNNGVHFGTTDRGTSNKQPFLQRRYPAIRKGSASGMVC</sequence>
<dbReference type="Proteomes" id="UP001235939">
    <property type="component" value="Chromosome 10"/>
</dbReference>
<evidence type="ECO:0000313" key="2">
    <source>
        <dbReference type="Proteomes" id="UP001235939"/>
    </source>
</evidence>